<accession>A0ABS7U1S1</accession>
<protein>
    <submittedName>
        <fullName evidence="2">Uncharacterized protein</fullName>
    </submittedName>
</protein>
<evidence type="ECO:0000313" key="3">
    <source>
        <dbReference type="Proteomes" id="UP001139031"/>
    </source>
</evidence>
<sequence>MIKAGASRSGPQASLVNLQPRPRETVVPAQEARDSSSLPMVIHRKLSSSLEDHG</sequence>
<reference evidence="2" key="1">
    <citation type="submission" date="2021-08" db="EMBL/GenBank/DDBJ databases">
        <authorList>
            <person name="Stevens D.C."/>
        </authorList>
    </citation>
    <scope>NUCLEOTIDE SEQUENCE</scope>
    <source>
        <strain evidence="2">DSM 53165</strain>
    </source>
</reference>
<name>A0ABS7U1S1_9BACT</name>
<keyword evidence="3" id="KW-1185">Reference proteome</keyword>
<gene>
    <name evidence="2" type="ORF">K7C98_34555</name>
</gene>
<dbReference type="Proteomes" id="UP001139031">
    <property type="component" value="Unassembled WGS sequence"/>
</dbReference>
<dbReference type="EMBL" id="JAIRAU010000047">
    <property type="protein sequence ID" value="MBZ5714381.1"/>
    <property type="molecule type" value="Genomic_DNA"/>
</dbReference>
<comment type="caution">
    <text evidence="2">The sequence shown here is derived from an EMBL/GenBank/DDBJ whole genome shotgun (WGS) entry which is preliminary data.</text>
</comment>
<proteinExistence type="predicted"/>
<dbReference type="RefSeq" id="WP_224196107.1">
    <property type="nucleotide sequence ID" value="NZ_JAIRAU010000047.1"/>
</dbReference>
<feature type="region of interest" description="Disordered" evidence="1">
    <location>
        <begin position="1"/>
        <end position="54"/>
    </location>
</feature>
<evidence type="ECO:0000256" key="1">
    <source>
        <dbReference type="SAM" id="MobiDB-lite"/>
    </source>
</evidence>
<evidence type="ECO:0000313" key="2">
    <source>
        <dbReference type="EMBL" id="MBZ5714381.1"/>
    </source>
</evidence>
<organism evidence="2 3">
    <name type="scientific">Nannocystis pusilla</name>
    <dbReference type="NCBI Taxonomy" id="889268"/>
    <lineage>
        <taxon>Bacteria</taxon>
        <taxon>Pseudomonadati</taxon>
        <taxon>Myxococcota</taxon>
        <taxon>Polyangia</taxon>
        <taxon>Nannocystales</taxon>
        <taxon>Nannocystaceae</taxon>
        <taxon>Nannocystis</taxon>
    </lineage>
</organism>